<evidence type="ECO:0000313" key="2">
    <source>
        <dbReference type="Proteomes" id="UP000321570"/>
    </source>
</evidence>
<accession>A0A564YK30</accession>
<gene>
    <name evidence="1" type="ORF">WMSIL1_LOCUS7019</name>
</gene>
<sequence>MHAGTRYSSLSSYPGFSPPLFREASRRLALPHWPSLVLSMGWLVISGMQRKERNDWLI</sequence>
<protein>
    <submittedName>
        <fullName evidence="1">Uncharacterized protein</fullName>
    </submittedName>
</protein>
<organism evidence="1 2">
    <name type="scientific">Hymenolepis diminuta</name>
    <name type="common">Rat tapeworm</name>
    <dbReference type="NCBI Taxonomy" id="6216"/>
    <lineage>
        <taxon>Eukaryota</taxon>
        <taxon>Metazoa</taxon>
        <taxon>Spiralia</taxon>
        <taxon>Lophotrochozoa</taxon>
        <taxon>Platyhelminthes</taxon>
        <taxon>Cestoda</taxon>
        <taxon>Eucestoda</taxon>
        <taxon>Cyclophyllidea</taxon>
        <taxon>Hymenolepididae</taxon>
        <taxon>Hymenolepis</taxon>
    </lineage>
</organism>
<dbReference type="AlphaFoldDB" id="A0A564YK30"/>
<evidence type="ECO:0000313" key="1">
    <source>
        <dbReference type="EMBL" id="VUZ47556.1"/>
    </source>
</evidence>
<reference evidence="1 2" key="1">
    <citation type="submission" date="2019-07" db="EMBL/GenBank/DDBJ databases">
        <authorList>
            <person name="Jastrzebski P J."/>
            <person name="Paukszto L."/>
            <person name="Jastrzebski P J."/>
        </authorList>
    </citation>
    <scope>NUCLEOTIDE SEQUENCE [LARGE SCALE GENOMIC DNA]</scope>
    <source>
        <strain evidence="1 2">WMS-il1</strain>
    </source>
</reference>
<name>A0A564YK30_HYMDI</name>
<proteinExistence type="predicted"/>
<keyword evidence="2" id="KW-1185">Reference proteome</keyword>
<dbReference type="EMBL" id="CABIJS010000244">
    <property type="protein sequence ID" value="VUZ47556.1"/>
    <property type="molecule type" value="Genomic_DNA"/>
</dbReference>
<dbReference type="Proteomes" id="UP000321570">
    <property type="component" value="Unassembled WGS sequence"/>
</dbReference>